<comment type="catalytic activity">
    <reaction evidence="2">
        <text>2 GTP = 3',3'-c-di-GMP + 2 diphosphate</text>
        <dbReference type="Rhea" id="RHEA:24898"/>
        <dbReference type="ChEBI" id="CHEBI:33019"/>
        <dbReference type="ChEBI" id="CHEBI:37565"/>
        <dbReference type="ChEBI" id="CHEBI:58805"/>
        <dbReference type="EC" id="2.7.7.65"/>
    </reaction>
</comment>
<evidence type="ECO:0000256" key="3">
    <source>
        <dbReference type="SAM" id="Phobius"/>
    </source>
</evidence>
<dbReference type="PROSITE" id="PS50887">
    <property type="entry name" value="GGDEF"/>
    <property type="match status" value="1"/>
</dbReference>
<dbReference type="PANTHER" id="PTHR45138">
    <property type="entry name" value="REGULATORY COMPONENTS OF SENSORY TRANSDUCTION SYSTEM"/>
    <property type="match status" value="1"/>
</dbReference>
<dbReference type="InterPro" id="IPR050469">
    <property type="entry name" value="Diguanylate_Cyclase"/>
</dbReference>
<evidence type="ECO:0000259" key="4">
    <source>
        <dbReference type="PROSITE" id="PS50887"/>
    </source>
</evidence>
<evidence type="ECO:0000313" key="6">
    <source>
        <dbReference type="Proteomes" id="UP000463224"/>
    </source>
</evidence>
<gene>
    <name evidence="5" type="ORF">GN330_09440</name>
</gene>
<dbReference type="EC" id="2.7.7.65" evidence="1"/>
<feature type="transmembrane region" description="Helical" evidence="3">
    <location>
        <begin position="12"/>
        <end position="34"/>
    </location>
</feature>
<keyword evidence="3" id="KW-1133">Transmembrane helix</keyword>
<dbReference type="GO" id="GO:1902201">
    <property type="term" value="P:negative regulation of bacterial-type flagellum-dependent cell motility"/>
    <property type="evidence" value="ECO:0007669"/>
    <property type="project" value="TreeGrafter"/>
</dbReference>
<proteinExistence type="predicted"/>
<dbReference type="RefSeq" id="WP_156712428.1">
    <property type="nucleotide sequence ID" value="NZ_WPHG01000002.1"/>
</dbReference>
<dbReference type="FunFam" id="3.30.70.270:FF:000001">
    <property type="entry name" value="Diguanylate cyclase domain protein"/>
    <property type="match status" value="1"/>
</dbReference>
<dbReference type="Pfam" id="PF00990">
    <property type="entry name" value="GGDEF"/>
    <property type="match status" value="1"/>
</dbReference>
<dbReference type="InterPro" id="IPR029787">
    <property type="entry name" value="Nucleotide_cyclase"/>
</dbReference>
<dbReference type="InterPro" id="IPR000160">
    <property type="entry name" value="GGDEF_dom"/>
</dbReference>
<evidence type="ECO:0000313" key="5">
    <source>
        <dbReference type="EMBL" id="MVA97470.1"/>
    </source>
</evidence>
<dbReference type="Gene3D" id="3.30.70.270">
    <property type="match status" value="1"/>
</dbReference>
<dbReference type="CDD" id="cd01949">
    <property type="entry name" value="GGDEF"/>
    <property type="match status" value="1"/>
</dbReference>
<feature type="transmembrane region" description="Helical" evidence="3">
    <location>
        <begin position="46"/>
        <end position="65"/>
    </location>
</feature>
<dbReference type="NCBIfam" id="TIGR00254">
    <property type="entry name" value="GGDEF"/>
    <property type="match status" value="1"/>
</dbReference>
<keyword evidence="3" id="KW-0812">Transmembrane</keyword>
<evidence type="ECO:0000256" key="1">
    <source>
        <dbReference type="ARBA" id="ARBA00012528"/>
    </source>
</evidence>
<dbReference type="SUPFAM" id="SSF55073">
    <property type="entry name" value="Nucleotide cyclase"/>
    <property type="match status" value="1"/>
</dbReference>
<dbReference type="Proteomes" id="UP000463224">
    <property type="component" value="Unassembled WGS sequence"/>
</dbReference>
<dbReference type="EMBL" id="WPHG01000002">
    <property type="protein sequence ID" value="MVA97470.1"/>
    <property type="molecule type" value="Genomic_DNA"/>
</dbReference>
<reference evidence="5 6" key="1">
    <citation type="submission" date="2019-12" db="EMBL/GenBank/DDBJ databases">
        <title>Nitratireductor arenosus sp. nov., Isolated from sea sand, Jeju island, South Korea.</title>
        <authorList>
            <person name="Kim W."/>
        </authorList>
    </citation>
    <scope>NUCLEOTIDE SEQUENCE [LARGE SCALE GENOMIC DNA]</scope>
    <source>
        <strain evidence="5 6">CAU 1489</strain>
    </source>
</reference>
<evidence type="ECO:0000256" key="2">
    <source>
        <dbReference type="ARBA" id="ARBA00034247"/>
    </source>
</evidence>
<dbReference type="InterPro" id="IPR043128">
    <property type="entry name" value="Rev_trsase/Diguanyl_cyclase"/>
</dbReference>
<feature type="domain" description="GGDEF" evidence="4">
    <location>
        <begin position="114"/>
        <end position="246"/>
    </location>
</feature>
<comment type="caution">
    <text evidence="5">The sequence shown here is derived from an EMBL/GenBank/DDBJ whole genome shotgun (WGS) entry which is preliminary data.</text>
</comment>
<dbReference type="AlphaFoldDB" id="A0A844QHL8"/>
<protein>
    <recommendedName>
        <fullName evidence="1">diguanylate cyclase</fullName>
        <ecNumber evidence="1">2.7.7.65</ecNumber>
    </recommendedName>
</protein>
<dbReference type="PANTHER" id="PTHR45138:SF9">
    <property type="entry name" value="DIGUANYLATE CYCLASE DGCM-RELATED"/>
    <property type="match status" value="1"/>
</dbReference>
<name>A0A844QHL8_9HYPH</name>
<dbReference type="SMART" id="SM00267">
    <property type="entry name" value="GGDEF"/>
    <property type="match status" value="1"/>
</dbReference>
<sequence length="257" mass="28040">MIDLSPTSRTRVYLLTVLGTLVCMLLAFVMDGFSVEHGRWQLGDRWINNLIIPAVVAPPFFYFLLTKLRELSLAHGELLTVASTDSLTNCLNRRAFSSLVDGYLSRFDEVRESGNGALLVLDVDRFKAVNDQFGHESGDEALRLIAAVIQSSVRDLDLVARIGGEEFGVFLPGLDLHQTIAIAERIRAAVQAAEFAPAGERHDLSLSIGGVSFIPPATFSQLYRNADRRLYAAKHAGRNRVEIGSLGSLAGQDVGLA</sequence>
<keyword evidence="6" id="KW-1185">Reference proteome</keyword>
<dbReference type="GO" id="GO:0052621">
    <property type="term" value="F:diguanylate cyclase activity"/>
    <property type="evidence" value="ECO:0007669"/>
    <property type="project" value="UniProtKB-EC"/>
</dbReference>
<dbReference type="GO" id="GO:0043709">
    <property type="term" value="P:cell adhesion involved in single-species biofilm formation"/>
    <property type="evidence" value="ECO:0007669"/>
    <property type="project" value="TreeGrafter"/>
</dbReference>
<organism evidence="5 6">
    <name type="scientific">Nitratireductor arenosus</name>
    <dbReference type="NCBI Taxonomy" id="2682096"/>
    <lineage>
        <taxon>Bacteria</taxon>
        <taxon>Pseudomonadati</taxon>
        <taxon>Pseudomonadota</taxon>
        <taxon>Alphaproteobacteria</taxon>
        <taxon>Hyphomicrobiales</taxon>
        <taxon>Phyllobacteriaceae</taxon>
        <taxon>Nitratireductor</taxon>
    </lineage>
</organism>
<keyword evidence="3" id="KW-0472">Membrane</keyword>
<dbReference type="GO" id="GO:0005886">
    <property type="term" value="C:plasma membrane"/>
    <property type="evidence" value="ECO:0007669"/>
    <property type="project" value="TreeGrafter"/>
</dbReference>
<accession>A0A844QHL8</accession>